<reference evidence="1 2" key="1">
    <citation type="submission" date="2019-09" db="EMBL/GenBank/DDBJ databases">
        <authorList>
            <person name="Chandra G."/>
            <person name="Truman W A."/>
        </authorList>
    </citation>
    <scope>NUCLEOTIDE SEQUENCE [LARGE SCALE GENOMIC DNA]</scope>
    <source>
        <strain evidence="1">PS938</strain>
    </source>
</reference>
<protein>
    <submittedName>
        <fullName evidence="1">Uncharacterized protein</fullName>
    </submittedName>
</protein>
<name>A0A5E7U9W0_PSEFL</name>
<organism evidence="1 2">
    <name type="scientific">Pseudomonas fluorescens</name>
    <dbReference type="NCBI Taxonomy" id="294"/>
    <lineage>
        <taxon>Bacteria</taxon>
        <taxon>Pseudomonadati</taxon>
        <taxon>Pseudomonadota</taxon>
        <taxon>Gammaproteobacteria</taxon>
        <taxon>Pseudomonadales</taxon>
        <taxon>Pseudomonadaceae</taxon>
        <taxon>Pseudomonas</taxon>
    </lineage>
</organism>
<dbReference type="Proteomes" id="UP000327191">
    <property type="component" value="Unassembled WGS sequence"/>
</dbReference>
<dbReference type="AlphaFoldDB" id="A0A5E7U9W0"/>
<accession>A0A5E7U9W0</accession>
<evidence type="ECO:0000313" key="1">
    <source>
        <dbReference type="EMBL" id="VVQ06678.1"/>
    </source>
</evidence>
<evidence type="ECO:0000313" key="2">
    <source>
        <dbReference type="Proteomes" id="UP000327191"/>
    </source>
</evidence>
<gene>
    <name evidence="1" type="ORF">PS938_03062</name>
</gene>
<proteinExistence type="predicted"/>
<dbReference type="EMBL" id="CABVJE010000013">
    <property type="protein sequence ID" value="VVQ06678.1"/>
    <property type="molecule type" value="Genomic_DNA"/>
</dbReference>
<sequence>MGKADVDDDQLWFLGENRQMSMPIALVTVVHKLSIKVSSA</sequence>